<gene>
    <name evidence="3" type="ORF">QTP81_11245</name>
</gene>
<proteinExistence type="predicted"/>
<dbReference type="InterPro" id="IPR043128">
    <property type="entry name" value="Rev_trsase/Diguanyl_cyclase"/>
</dbReference>
<dbReference type="SUPFAM" id="SSF55073">
    <property type="entry name" value="Nucleotide cyclase"/>
    <property type="match status" value="1"/>
</dbReference>
<dbReference type="EMBL" id="JAUCBP010000007">
    <property type="protein sequence ID" value="MDM7861173.1"/>
    <property type="molecule type" value="Genomic_DNA"/>
</dbReference>
<dbReference type="EC" id="2.7.7.65" evidence="3"/>
<evidence type="ECO:0000313" key="4">
    <source>
        <dbReference type="Proteomes" id="UP001234343"/>
    </source>
</evidence>
<dbReference type="PANTHER" id="PTHR33121">
    <property type="entry name" value="CYCLIC DI-GMP PHOSPHODIESTERASE PDEF"/>
    <property type="match status" value="1"/>
</dbReference>
<dbReference type="InterPro" id="IPR001633">
    <property type="entry name" value="EAL_dom"/>
</dbReference>
<reference evidence="3 4" key="1">
    <citation type="submission" date="2023-06" db="EMBL/GenBank/DDBJ databases">
        <title>Alteromonas sp. ASW11-36 isolated from intertidal sand.</title>
        <authorList>
            <person name="Li Y."/>
        </authorList>
    </citation>
    <scope>NUCLEOTIDE SEQUENCE [LARGE SCALE GENOMIC DNA]</scope>
    <source>
        <strain evidence="3 4">ASW11-36</strain>
    </source>
</reference>
<dbReference type="InterPro" id="IPR050706">
    <property type="entry name" value="Cyclic-di-GMP_PDE-like"/>
</dbReference>
<keyword evidence="3" id="KW-0378">Hydrolase</keyword>
<dbReference type="InterPro" id="IPR000160">
    <property type="entry name" value="GGDEF_dom"/>
</dbReference>
<dbReference type="NCBIfam" id="TIGR00254">
    <property type="entry name" value="GGDEF"/>
    <property type="match status" value="1"/>
</dbReference>
<comment type="caution">
    <text evidence="3">The sequence shown here is derived from an EMBL/GenBank/DDBJ whole genome shotgun (WGS) entry which is preliminary data.</text>
</comment>
<dbReference type="Proteomes" id="UP001234343">
    <property type="component" value="Unassembled WGS sequence"/>
</dbReference>
<name>A0ABT7SYA7_9ALTE</name>
<dbReference type="CDD" id="cd01948">
    <property type="entry name" value="EAL"/>
    <property type="match status" value="1"/>
</dbReference>
<organism evidence="3 4">
    <name type="scientific">Alteromonas arenosi</name>
    <dbReference type="NCBI Taxonomy" id="3055817"/>
    <lineage>
        <taxon>Bacteria</taxon>
        <taxon>Pseudomonadati</taxon>
        <taxon>Pseudomonadota</taxon>
        <taxon>Gammaproteobacteria</taxon>
        <taxon>Alteromonadales</taxon>
        <taxon>Alteromonadaceae</taxon>
        <taxon>Alteromonas/Salinimonas group</taxon>
        <taxon>Alteromonas</taxon>
    </lineage>
</organism>
<dbReference type="GO" id="GO:0071111">
    <property type="term" value="F:cyclic-guanylate-specific phosphodiesterase activity"/>
    <property type="evidence" value="ECO:0007669"/>
    <property type="project" value="UniProtKB-EC"/>
</dbReference>
<dbReference type="CDD" id="cd01949">
    <property type="entry name" value="GGDEF"/>
    <property type="match status" value="1"/>
</dbReference>
<dbReference type="PROSITE" id="PS50887">
    <property type="entry name" value="GGDEF"/>
    <property type="match status" value="1"/>
</dbReference>
<accession>A0ABT7SYA7</accession>
<feature type="domain" description="GGDEF" evidence="2">
    <location>
        <begin position="29"/>
        <end position="162"/>
    </location>
</feature>
<dbReference type="InterPro" id="IPR029787">
    <property type="entry name" value="Nucleotide_cyclase"/>
</dbReference>
<dbReference type="SUPFAM" id="SSF141868">
    <property type="entry name" value="EAL domain-like"/>
    <property type="match status" value="1"/>
</dbReference>
<evidence type="ECO:0000313" key="3">
    <source>
        <dbReference type="EMBL" id="MDM7861173.1"/>
    </source>
</evidence>
<keyword evidence="3" id="KW-0808">Transferase</keyword>
<dbReference type="SMART" id="SM00052">
    <property type="entry name" value="EAL"/>
    <property type="match status" value="1"/>
</dbReference>
<sequence>MIRIHQKLTAIPNRFAFIHCVERCAQESNSVSMMLIDVVRFSDVTTSFGTHIGDEFLLSIANRISLLFKDAAQFGRISGDVFALLFDKKYTPLELMTKFEYLVEHFKTPIQYDDHSFIADFNVGAAVADMSSFSITDFVARAEAALKQAKQNKYENFAFLSERNKNSNARSLTLKADLQRALRNGELELYFQPKVKLSNLEIIGAECLLRWNHPLDGVLFPGSLIEAAESYNMMNELGYWTIENAFQQMRELDAVGLNITLSVNISPTQLYDSQLVPTLRRFSRVYNLPLERFELELTEDVALSNSLMVKRQLDELRALGLSICIDDFGKGYSNLSYIRDLAINTLKIDKTFILDIDKDAVNRAIIQAVKLIGNAKECDVVAEGIETVKHLHVLREVGIEHGQGFLFTRALPLSEFIEFAQHDISIGTSFLQRQSLSS</sequence>
<dbReference type="Gene3D" id="3.30.70.270">
    <property type="match status" value="1"/>
</dbReference>
<dbReference type="RefSeq" id="WP_289365558.1">
    <property type="nucleotide sequence ID" value="NZ_JAUCBP010000007.1"/>
</dbReference>
<dbReference type="GO" id="GO:0052621">
    <property type="term" value="F:diguanylate cyclase activity"/>
    <property type="evidence" value="ECO:0007669"/>
    <property type="project" value="UniProtKB-EC"/>
</dbReference>
<evidence type="ECO:0000259" key="2">
    <source>
        <dbReference type="PROSITE" id="PS50887"/>
    </source>
</evidence>
<dbReference type="InterPro" id="IPR035919">
    <property type="entry name" value="EAL_sf"/>
</dbReference>
<protein>
    <submittedName>
        <fullName evidence="3">Bifunctional diguanylate cyclase/phosphodiesterase</fullName>
        <ecNumber evidence="3">2.7.7.65</ecNumber>
        <ecNumber evidence="3">3.1.4.52</ecNumber>
    </submittedName>
</protein>
<dbReference type="SMART" id="SM00267">
    <property type="entry name" value="GGDEF"/>
    <property type="match status" value="1"/>
</dbReference>
<feature type="domain" description="EAL" evidence="1">
    <location>
        <begin position="171"/>
        <end position="424"/>
    </location>
</feature>
<dbReference type="EC" id="3.1.4.52" evidence="3"/>
<keyword evidence="3" id="KW-0548">Nucleotidyltransferase</keyword>
<dbReference type="Gene3D" id="3.20.20.450">
    <property type="entry name" value="EAL domain"/>
    <property type="match status" value="1"/>
</dbReference>
<dbReference type="PANTHER" id="PTHR33121:SF70">
    <property type="entry name" value="SIGNALING PROTEIN YKOW"/>
    <property type="match status" value="1"/>
</dbReference>
<dbReference type="PROSITE" id="PS50883">
    <property type="entry name" value="EAL"/>
    <property type="match status" value="1"/>
</dbReference>
<dbReference type="Pfam" id="PF00563">
    <property type="entry name" value="EAL"/>
    <property type="match status" value="1"/>
</dbReference>
<dbReference type="Pfam" id="PF00990">
    <property type="entry name" value="GGDEF"/>
    <property type="match status" value="1"/>
</dbReference>
<evidence type="ECO:0000259" key="1">
    <source>
        <dbReference type="PROSITE" id="PS50883"/>
    </source>
</evidence>
<keyword evidence="4" id="KW-1185">Reference proteome</keyword>